<feature type="region of interest" description="Disordered" evidence="1">
    <location>
        <begin position="62"/>
        <end position="87"/>
    </location>
</feature>
<evidence type="ECO:0000313" key="3">
    <source>
        <dbReference type="EMBL" id="RRO15172.1"/>
    </source>
</evidence>
<proteinExistence type="predicted"/>
<dbReference type="EMBL" id="RSAA01000016">
    <property type="protein sequence ID" value="RRO15172.1"/>
    <property type="molecule type" value="Genomic_DNA"/>
</dbReference>
<dbReference type="SUPFAM" id="SSF49482">
    <property type="entry name" value="Aromatic compound dioxygenase"/>
    <property type="match status" value="1"/>
</dbReference>
<comment type="caution">
    <text evidence="3">The sequence shown here is derived from an EMBL/GenBank/DDBJ whole genome shotgun (WGS) entry which is preliminary data.</text>
</comment>
<keyword evidence="3" id="KW-0223">Dioxygenase</keyword>
<dbReference type="Pfam" id="PF00775">
    <property type="entry name" value="Dioxygenase_C"/>
    <property type="match status" value="1"/>
</dbReference>
<dbReference type="GO" id="GO:0008199">
    <property type="term" value="F:ferric iron binding"/>
    <property type="evidence" value="ECO:0007669"/>
    <property type="project" value="InterPro"/>
</dbReference>
<dbReference type="Gene3D" id="2.60.130.10">
    <property type="entry name" value="Aromatic compound dioxygenase"/>
    <property type="match status" value="1"/>
</dbReference>
<dbReference type="InterPro" id="IPR006311">
    <property type="entry name" value="TAT_signal"/>
</dbReference>
<dbReference type="RefSeq" id="WP_125091732.1">
    <property type="nucleotide sequence ID" value="NZ_RSAA01000016.1"/>
</dbReference>
<keyword evidence="4" id="KW-1185">Reference proteome</keyword>
<dbReference type="InterPro" id="IPR000627">
    <property type="entry name" value="Intradiol_dOase_C"/>
</dbReference>
<organism evidence="3 4">
    <name type="scientific">Saccharopolyspora rhizosphaerae</name>
    <dbReference type="NCBI Taxonomy" id="2492662"/>
    <lineage>
        <taxon>Bacteria</taxon>
        <taxon>Bacillati</taxon>
        <taxon>Actinomycetota</taxon>
        <taxon>Actinomycetes</taxon>
        <taxon>Pseudonocardiales</taxon>
        <taxon>Pseudonocardiaceae</taxon>
        <taxon>Saccharopolyspora</taxon>
    </lineage>
</organism>
<dbReference type="AlphaFoldDB" id="A0A426JPN1"/>
<evidence type="ECO:0000259" key="2">
    <source>
        <dbReference type="Pfam" id="PF00775"/>
    </source>
</evidence>
<sequence length="296" mass="30720">MRRDRTPSRSTYQGRPLARPDDDVVDQGLGFDLGTLRGRRRVLQALGLGAAAAGLAACGPPAGAGGTTSPGEIPEETAGPYPADGSNGPDVLERSGIVRQDIRTSFGGPSGVAEGVPLTLELTLTDLAHGGAPLSGAAVYVWHCDREGRYSMYSEGIEGENYLRGVQIADAQGAVRFTSVFPACYEGRWPHVHFEVHPGQADITDASKTIATSQVALPEEVCDTVYAQPGYETSVAHLAEVSLDGYVVFGDDGAGVQLATVTGAVTTGYTAALHVALDTRTEPGAGAPPPPPPGRR</sequence>
<dbReference type="InterPro" id="IPR015889">
    <property type="entry name" value="Intradiol_dOase_core"/>
</dbReference>
<dbReference type="OrthoDB" id="9800887at2"/>
<feature type="domain" description="Intradiol ring-cleavage dioxygenases" evidence="2">
    <location>
        <begin position="110"/>
        <end position="187"/>
    </location>
</feature>
<accession>A0A426JPN1</accession>
<dbReference type="PANTHER" id="PTHR34315:SF1">
    <property type="entry name" value="INTRADIOL RING-CLEAVAGE DIOXYGENASES DOMAIN-CONTAINING PROTEIN-RELATED"/>
    <property type="match status" value="1"/>
</dbReference>
<dbReference type="Proteomes" id="UP000274515">
    <property type="component" value="Unassembled WGS sequence"/>
</dbReference>
<feature type="region of interest" description="Disordered" evidence="1">
    <location>
        <begin position="1"/>
        <end position="25"/>
    </location>
</feature>
<evidence type="ECO:0000256" key="1">
    <source>
        <dbReference type="SAM" id="MobiDB-lite"/>
    </source>
</evidence>
<evidence type="ECO:0000313" key="4">
    <source>
        <dbReference type="Proteomes" id="UP000274515"/>
    </source>
</evidence>
<protein>
    <submittedName>
        <fullName evidence="3">3,4-dioxygenase subunit beta</fullName>
    </submittedName>
</protein>
<dbReference type="PANTHER" id="PTHR34315">
    <property type="match status" value="1"/>
</dbReference>
<dbReference type="PROSITE" id="PS51318">
    <property type="entry name" value="TAT"/>
    <property type="match status" value="1"/>
</dbReference>
<keyword evidence="3" id="KW-0560">Oxidoreductase</keyword>
<dbReference type="GO" id="GO:0016702">
    <property type="term" value="F:oxidoreductase activity, acting on single donors with incorporation of molecular oxygen, incorporation of two atoms of oxygen"/>
    <property type="evidence" value="ECO:0007669"/>
    <property type="project" value="InterPro"/>
</dbReference>
<reference evidence="3 4" key="1">
    <citation type="submission" date="2018-11" db="EMBL/GenBank/DDBJ databases">
        <title>Saccharopolyspora rhizosphaerae sp. nov., an actinomycete isolated from rhizosphere soil in Thailand.</title>
        <authorList>
            <person name="Intra B."/>
            <person name="Euanorasetr J."/>
            <person name="Take A."/>
            <person name="Inahashi Y."/>
            <person name="Mori M."/>
            <person name="Panbangred W."/>
            <person name="Matsumoto A."/>
        </authorList>
    </citation>
    <scope>NUCLEOTIDE SEQUENCE [LARGE SCALE GENOMIC DNA]</scope>
    <source>
        <strain evidence="3 4">H219</strain>
    </source>
</reference>
<name>A0A426JPN1_9PSEU</name>
<gene>
    <name evidence="3" type="ORF">EIL87_18095</name>
</gene>